<protein>
    <submittedName>
        <fullName evidence="2">Uncharacterized protein</fullName>
    </submittedName>
</protein>
<feature type="transmembrane region" description="Helical" evidence="1">
    <location>
        <begin position="107"/>
        <end position="126"/>
    </location>
</feature>
<gene>
    <name evidence="2" type="ORF">C8E83_0625</name>
</gene>
<evidence type="ECO:0000313" key="2">
    <source>
        <dbReference type="EMBL" id="RKR73532.1"/>
    </source>
</evidence>
<keyword evidence="1" id="KW-0812">Transmembrane</keyword>
<reference evidence="2 3" key="1">
    <citation type="submission" date="2018-10" db="EMBL/GenBank/DDBJ databases">
        <title>Sequencing the genomes of 1000 actinobacteria strains.</title>
        <authorList>
            <person name="Klenk H.-P."/>
        </authorList>
    </citation>
    <scope>NUCLEOTIDE SEQUENCE [LARGE SCALE GENOMIC DNA]</scope>
    <source>
        <strain evidence="2 3">DSM 17894</strain>
    </source>
</reference>
<dbReference type="AlphaFoldDB" id="A0A495IC86"/>
<evidence type="ECO:0000313" key="3">
    <source>
        <dbReference type="Proteomes" id="UP000280008"/>
    </source>
</evidence>
<sequence>MYYAPERPPLRFVTPPEWPQPSPAWVARNQGWQPPVGWLPPVDHPGVSLRPASPEWQFWVQDPIAWPAFRAPYAKPAHRAMLWGAIFFVVGIVVTLMGYLGELGGTFLILWGAIIFGGFRLVRGIVAYRSVDATARAGLGAAVRQTRAELDQSAYAAYLDQTARDRAATGRPAMSLDEFGIARDAEPWTFEAPGYSSWSTQAPAGPVPVDSPWASGSTPAAAPAWSQASVPLASAAPTQRPSRRVMWIAMGFAVVLVAGIVIPIAIAHGGSASASSGDASGSSVDGNYYVADHDWKIDNADSCGDAGDRCFVLKFTPEKTCSDLDLTWGFSSTSTGDEKAHRSTKLSVVAGHTQIVRIPDDAGIDKLDYVGLDAANCG</sequence>
<feature type="transmembrane region" description="Helical" evidence="1">
    <location>
        <begin position="80"/>
        <end position="101"/>
    </location>
</feature>
<organism evidence="2 3">
    <name type="scientific">Frondihabitans australicus</name>
    <dbReference type="NCBI Taxonomy" id="386892"/>
    <lineage>
        <taxon>Bacteria</taxon>
        <taxon>Bacillati</taxon>
        <taxon>Actinomycetota</taxon>
        <taxon>Actinomycetes</taxon>
        <taxon>Micrococcales</taxon>
        <taxon>Microbacteriaceae</taxon>
        <taxon>Frondihabitans</taxon>
    </lineage>
</organism>
<dbReference type="Proteomes" id="UP000280008">
    <property type="component" value="Unassembled WGS sequence"/>
</dbReference>
<dbReference type="RefSeq" id="WP_121368387.1">
    <property type="nucleotide sequence ID" value="NZ_RBKS01000001.1"/>
</dbReference>
<feature type="transmembrane region" description="Helical" evidence="1">
    <location>
        <begin position="245"/>
        <end position="266"/>
    </location>
</feature>
<keyword evidence="3" id="KW-1185">Reference proteome</keyword>
<dbReference type="EMBL" id="RBKS01000001">
    <property type="protein sequence ID" value="RKR73532.1"/>
    <property type="molecule type" value="Genomic_DNA"/>
</dbReference>
<keyword evidence="1" id="KW-0472">Membrane</keyword>
<evidence type="ECO:0000256" key="1">
    <source>
        <dbReference type="SAM" id="Phobius"/>
    </source>
</evidence>
<comment type="caution">
    <text evidence="2">The sequence shown here is derived from an EMBL/GenBank/DDBJ whole genome shotgun (WGS) entry which is preliminary data.</text>
</comment>
<proteinExistence type="predicted"/>
<dbReference type="OrthoDB" id="5116908at2"/>
<name>A0A495IC86_9MICO</name>
<keyword evidence="1" id="KW-1133">Transmembrane helix</keyword>
<accession>A0A495IC86</accession>